<keyword evidence="3" id="KW-0963">Cytoplasm</keyword>
<dbReference type="SMART" id="SM00268">
    <property type="entry name" value="ACTIN"/>
    <property type="match status" value="1"/>
</dbReference>
<accession>A0AAU9JA76</accession>
<evidence type="ECO:0000256" key="2">
    <source>
        <dbReference type="ARBA" id="ARBA00020098"/>
    </source>
</evidence>
<dbReference type="Gene3D" id="3.90.640.10">
    <property type="entry name" value="Actin, Chain A, domain 4"/>
    <property type="match status" value="1"/>
</dbReference>
<evidence type="ECO:0000256" key="3">
    <source>
        <dbReference type="ARBA" id="ARBA00023212"/>
    </source>
</evidence>
<evidence type="ECO:0000256" key="4">
    <source>
        <dbReference type="ARBA" id="ARBA00049360"/>
    </source>
</evidence>
<keyword evidence="7" id="KW-1185">Reference proteome</keyword>
<dbReference type="InterPro" id="IPR043129">
    <property type="entry name" value="ATPase_NBD"/>
</dbReference>
<evidence type="ECO:0000313" key="7">
    <source>
        <dbReference type="Proteomes" id="UP001162131"/>
    </source>
</evidence>
<evidence type="ECO:0000256" key="5">
    <source>
        <dbReference type="RuleBase" id="RU000487"/>
    </source>
</evidence>
<reference evidence="6" key="1">
    <citation type="submission" date="2021-09" db="EMBL/GenBank/DDBJ databases">
        <authorList>
            <consortium name="AG Swart"/>
            <person name="Singh M."/>
            <person name="Singh A."/>
            <person name="Seah K."/>
            <person name="Emmerich C."/>
        </authorList>
    </citation>
    <scope>NUCLEOTIDE SEQUENCE</scope>
    <source>
        <strain evidence="6">ATCC30299</strain>
    </source>
</reference>
<evidence type="ECO:0000256" key="1">
    <source>
        <dbReference type="ARBA" id="ARBA00004245"/>
    </source>
</evidence>
<dbReference type="Pfam" id="PF00022">
    <property type="entry name" value="Actin"/>
    <property type="match status" value="1"/>
</dbReference>
<dbReference type="AlphaFoldDB" id="A0AAU9JA76"/>
<dbReference type="PRINTS" id="PR00190">
    <property type="entry name" value="ACTIN"/>
</dbReference>
<dbReference type="SUPFAM" id="SSF53067">
    <property type="entry name" value="Actin-like ATPase domain"/>
    <property type="match status" value="2"/>
</dbReference>
<dbReference type="Gene3D" id="3.30.420.40">
    <property type="match status" value="2"/>
</dbReference>
<evidence type="ECO:0000313" key="6">
    <source>
        <dbReference type="EMBL" id="CAG9322347.1"/>
    </source>
</evidence>
<dbReference type="Proteomes" id="UP001162131">
    <property type="component" value="Unassembled WGS sequence"/>
</dbReference>
<organism evidence="6 7">
    <name type="scientific">Blepharisma stoltei</name>
    <dbReference type="NCBI Taxonomy" id="1481888"/>
    <lineage>
        <taxon>Eukaryota</taxon>
        <taxon>Sar</taxon>
        <taxon>Alveolata</taxon>
        <taxon>Ciliophora</taxon>
        <taxon>Postciliodesmatophora</taxon>
        <taxon>Heterotrichea</taxon>
        <taxon>Heterotrichida</taxon>
        <taxon>Blepharismidae</taxon>
        <taxon>Blepharisma</taxon>
    </lineage>
</organism>
<dbReference type="PANTHER" id="PTHR11937">
    <property type="entry name" value="ACTIN"/>
    <property type="match status" value="1"/>
</dbReference>
<comment type="catalytic activity">
    <reaction evidence="4">
        <text>ATP + H2O = ADP + phosphate + H(+)</text>
        <dbReference type="Rhea" id="RHEA:13065"/>
        <dbReference type="ChEBI" id="CHEBI:15377"/>
        <dbReference type="ChEBI" id="CHEBI:15378"/>
        <dbReference type="ChEBI" id="CHEBI:30616"/>
        <dbReference type="ChEBI" id="CHEBI:43474"/>
        <dbReference type="ChEBI" id="CHEBI:456216"/>
    </reaction>
</comment>
<protein>
    <recommendedName>
        <fullName evidence="2">Actin, cytoplasmic</fullName>
    </recommendedName>
</protein>
<dbReference type="FunFam" id="3.30.420.40:FF:000050">
    <property type="entry name" value="Actin, alpha skeletal muscle"/>
    <property type="match status" value="1"/>
</dbReference>
<proteinExistence type="inferred from homology"/>
<name>A0AAU9JA76_9CILI</name>
<dbReference type="EMBL" id="CAJZBQ010000031">
    <property type="protein sequence ID" value="CAG9322347.1"/>
    <property type="molecule type" value="Genomic_DNA"/>
</dbReference>
<gene>
    <name evidence="6" type="ORF">BSTOLATCC_MIC31372</name>
</gene>
<comment type="caution">
    <text evidence="6">The sequence shown here is derived from an EMBL/GenBank/DDBJ whole genome shotgun (WGS) entry which is preliminary data.</text>
</comment>
<dbReference type="GO" id="GO:0005856">
    <property type="term" value="C:cytoskeleton"/>
    <property type="evidence" value="ECO:0007669"/>
    <property type="project" value="UniProtKB-SubCell"/>
</dbReference>
<comment type="subcellular location">
    <subcellularLocation>
        <location evidence="1">Cytoplasm</location>
        <location evidence="1">Cytoskeleton</location>
    </subcellularLocation>
</comment>
<sequence length="361" mass="40653">MDESSQAIVVDTGSYSIKAGFTSLPRPNVVMKCTPTPQASVLFKESKTVTVKNKGDSNTYSTIQYPIMERQVYFSHEIELIWSHLFYNELKVATETHPFIMTEAISTPKAYREKMTQVMFELYNVPALYISNPSVLALYASGNATGSVVDSGYEMTHVSSIYEGYVIPQSVQVLNYGGREVTSHLESLISKKSSSLNRSIIQEIKEKLCFISANPYNEFYSYEDEVSYELPDGSAFTLGSERLNAPEILFRPEIINMKCDGFNEAVYKSIMACEEDVRRMMFNNIVLAGGNTMFGGIKDRLNADLGRKVNQSIEITAQPERIFSPWLGGCVMSSLSSFQHLWMIKEEYNEIGPGLVHQKCY</sequence>
<keyword evidence="3" id="KW-0206">Cytoskeleton</keyword>
<comment type="similarity">
    <text evidence="5">Belongs to the actin family.</text>
</comment>
<dbReference type="InterPro" id="IPR004000">
    <property type="entry name" value="Actin"/>
</dbReference>